<evidence type="ECO:0000256" key="1">
    <source>
        <dbReference type="SAM" id="SignalP"/>
    </source>
</evidence>
<gene>
    <name evidence="2" type="ORF">HanXRQr2_Chr01g0022281</name>
</gene>
<protein>
    <recommendedName>
        <fullName evidence="4">Secreted protein</fullName>
    </recommendedName>
</protein>
<name>A0A9K3JV95_HELAN</name>
<keyword evidence="3" id="KW-1185">Reference proteome</keyword>
<reference evidence="2" key="2">
    <citation type="submission" date="2020-06" db="EMBL/GenBank/DDBJ databases">
        <title>Helianthus annuus Genome sequencing and assembly Release 2.</title>
        <authorList>
            <person name="Gouzy J."/>
            <person name="Langlade N."/>
            <person name="Munos S."/>
        </authorList>
    </citation>
    <scope>NUCLEOTIDE SEQUENCE</scope>
    <source>
        <tissue evidence="2">Leaves</tissue>
    </source>
</reference>
<evidence type="ECO:0000313" key="2">
    <source>
        <dbReference type="EMBL" id="KAF5822075.1"/>
    </source>
</evidence>
<dbReference type="AlphaFoldDB" id="A0A9K3JV95"/>
<keyword evidence="1" id="KW-0732">Signal</keyword>
<evidence type="ECO:0008006" key="4">
    <source>
        <dbReference type="Google" id="ProtNLM"/>
    </source>
</evidence>
<dbReference type="Proteomes" id="UP000215914">
    <property type="component" value="Unassembled WGS sequence"/>
</dbReference>
<reference evidence="2" key="1">
    <citation type="journal article" date="2017" name="Nature">
        <title>The sunflower genome provides insights into oil metabolism, flowering and Asterid evolution.</title>
        <authorList>
            <person name="Badouin H."/>
            <person name="Gouzy J."/>
            <person name="Grassa C.J."/>
            <person name="Murat F."/>
            <person name="Staton S.E."/>
            <person name="Cottret L."/>
            <person name="Lelandais-Briere C."/>
            <person name="Owens G.L."/>
            <person name="Carrere S."/>
            <person name="Mayjonade B."/>
            <person name="Legrand L."/>
            <person name="Gill N."/>
            <person name="Kane N.C."/>
            <person name="Bowers J.E."/>
            <person name="Hubner S."/>
            <person name="Bellec A."/>
            <person name="Berard A."/>
            <person name="Berges H."/>
            <person name="Blanchet N."/>
            <person name="Boniface M.C."/>
            <person name="Brunel D."/>
            <person name="Catrice O."/>
            <person name="Chaidir N."/>
            <person name="Claudel C."/>
            <person name="Donnadieu C."/>
            <person name="Faraut T."/>
            <person name="Fievet G."/>
            <person name="Helmstetter N."/>
            <person name="King M."/>
            <person name="Knapp S.J."/>
            <person name="Lai Z."/>
            <person name="Le Paslier M.C."/>
            <person name="Lippi Y."/>
            <person name="Lorenzon L."/>
            <person name="Mandel J.R."/>
            <person name="Marage G."/>
            <person name="Marchand G."/>
            <person name="Marquand E."/>
            <person name="Bret-Mestries E."/>
            <person name="Morien E."/>
            <person name="Nambeesan S."/>
            <person name="Nguyen T."/>
            <person name="Pegot-Espagnet P."/>
            <person name="Pouilly N."/>
            <person name="Raftis F."/>
            <person name="Sallet E."/>
            <person name="Schiex T."/>
            <person name="Thomas J."/>
            <person name="Vandecasteele C."/>
            <person name="Vares D."/>
            <person name="Vear F."/>
            <person name="Vautrin S."/>
            <person name="Crespi M."/>
            <person name="Mangin B."/>
            <person name="Burke J.M."/>
            <person name="Salse J."/>
            <person name="Munos S."/>
            <person name="Vincourt P."/>
            <person name="Rieseberg L.H."/>
            <person name="Langlade N.B."/>
        </authorList>
    </citation>
    <scope>NUCLEOTIDE SEQUENCE</scope>
    <source>
        <tissue evidence="2">Leaves</tissue>
    </source>
</reference>
<organism evidence="2 3">
    <name type="scientific">Helianthus annuus</name>
    <name type="common">Common sunflower</name>
    <dbReference type="NCBI Taxonomy" id="4232"/>
    <lineage>
        <taxon>Eukaryota</taxon>
        <taxon>Viridiplantae</taxon>
        <taxon>Streptophyta</taxon>
        <taxon>Embryophyta</taxon>
        <taxon>Tracheophyta</taxon>
        <taxon>Spermatophyta</taxon>
        <taxon>Magnoliopsida</taxon>
        <taxon>eudicotyledons</taxon>
        <taxon>Gunneridae</taxon>
        <taxon>Pentapetalae</taxon>
        <taxon>asterids</taxon>
        <taxon>campanulids</taxon>
        <taxon>Asterales</taxon>
        <taxon>Asteraceae</taxon>
        <taxon>Asteroideae</taxon>
        <taxon>Heliantheae alliance</taxon>
        <taxon>Heliantheae</taxon>
        <taxon>Helianthus</taxon>
    </lineage>
</organism>
<proteinExistence type="predicted"/>
<dbReference type="Gramene" id="mRNA:HanXRQr2_Chr01g0022281">
    <property type="protein sequence ID" value="CDS:HanXRQr2_Chr01g0022281.1"/>
    <property type="gene ID" value="HanXRQr2_Chr01g0022281"/>
</dbReference>
<accession>A0A9K3JV95</accession>
<feature type="chain" id="PRO_5039947125" description="Secreted protein" evidence="1">
    <location>
        <begin position="25"/>
        <end position="133"/>
    </location>
</feature>
<dbReference type="EMBL" id="MNCJ02000316">
    <property type="protein sequence ID" value="KAF5822075.1"/>
    <property type="molecule type" value="Genomic_DNA"/>
</dbReference>
<evidence type="ECO:0000313" key="3">
    <source>
        <dbReference type="Proteomes" id="UP000215914"/>
    </source>
</evidence>
<feature type="signal peptide" evidence="1">
    <location>
        <begin position="1"/>
        <end position="24"/>
    </location>
</feature>
<sequence length="133" mass="13999">MFVHLLRLLHCLSISSLNLDGRSCTYTYLPPQGSLLFSTVFNAFINGKSFGLLTSSDFCSTTGSVTELSDFCSVTTSGSESCEFSTGSVTELSDFCSATSCVSKSISLISGLLSFATRSMSTGGFERITGTGS</sequence>
<comment type="caution">
    <text evidence="2">The sequence shown here is derived from an EMBL/GenBank/DDBJ whole genome shotgun (WGS) entry which is preliminary data.</text>
</comment>